<dbReference type="InterPro" id="IPR050491">
    <property type="entry name" value="AmpC-like"/>
</dbReference>
<dbReference type="PANTHER" id="PTHR46825:SF7">
    <property type="entry name" value="D-ALANYL-D-ALANINE CARBOXYPEPTIDASE"/>
    <property type="match status" value="1"/>
</dbReference>
<accession>A0A542ZLE5</accession>
<keyword evidence="3" id="KW-1185">Reference proteome</keyword>
<keyword evidence="2" id="KW-0645">Protease</keyword>
<dbReference type="OrthoDB" id="3863176at2"/>
<sequence>MGRRTTLLSSRTHLTRAALTPLLALGILVAPAAITGAAPAAPSRATVTASCDRSCLAGELRADVEGYLRAHGVDEHASAAALSVSLRGQRQSIDVAAGTTRFGGSGAVDSDSVWQIGSNTKAFTSVLLLQLEAEHRLSINDTLGRWLPQYPQWRDVTIQRLLNMTSGIPNYSDQDPMLAAYAAHPHRYFSAPDLVSFAVGAPATTGYHYSNTNYVLAEMVIEKVTGRSYQHELRARVIEPLGLDELWYRPDVYPRSVTKREPAGYYFNDQPPVLLGLKGRDVSRDSLSWARGAGGIISTTRDMIRWERAMYGARLLPARQQAELLSLVSTRTGKPIATTSSSDPGGFGLGVAQATFPGFGTVWFYEGETLGFRTLHVWFPGSGLLLAMGVNSAPTHDHIQDLAIAAYKTLAAHGLVAPAAAS</sequence>
<evidence type="ECO:0000313" key="3">
    <source>
        <dbReference type="Proteomes" id="UP000319514"/>
    </source>
</evidence>
<comment type="caution">
    <text evidence="2">The sequence shown here is derived from an EMBL/GenBank/DDBJ whole genome shotgun (WGS) entry which is preliminary data.</text>
</comment>
<keyword evidence="2" id="KW-0378">Hydrolase</keyword>
<reference evidence="2 3" key="1">
    <citation type="submission" date="2019-06" db="EMBL/GenBank/DDBJ databases">
        <title>Sequencing the genomes of 1000 actinobacteria strains.</title>
        <authorList>
            <person name="Klenk H.-P."/>
        </authorList>
    </citation>
    <scope>NUCLEOTIDE SEQUENCE [LARGE SCALE GENOMIC DNA]</scope>
    <source>
        <strain evidence="2 3">DSM 18082</strain>
    </source>
</reference>
<name>A0A542ZLE5_9MICO</name>
<dbReference type="RefSeq" id="WP_141788987.1">
    <property type="nucleotide sequence ID" value="NZ_BAAAKX010000001.1"/>
</dbReference>
<dbReference type="AlphaFoldDB" id="A0A542ZLE5"/>
<proteinExistence type="predicted"/>
<dbReference type="SUPFAM" id="SSF56601">
    <property type="entry name" value="beta-lactamase/transpeptidase-like"/>
    <property type="match status" value="1"/>
</dbReference>
<dbReference type="InterPro" id="IPR012338">
    <property type="entry name" value="Beta-lactam/transpept-like"/>
</dbReference>
<dbReference type="Proteomes" id="UP000319514">
    <property type="component" value="Unassembled WGS sequence"/>
</dbReference>
<evidence type="ECO:0000259" key="1">
    <source>
        <dbReference type="Pfam" id="PF00144"/>
    </source>
</evidence>
<dbReference type="GO" id="GO:0004180">
    <property type="term" value="F:carboxypeptidase activity"/>
    <property type="evidence" value="ECO:0007669"/>
    <property type="project" value="UniProtKB-KW"/>
</dbReference>
<dbReference type="InterPro" id="IPR001466">
    <property type="entry name" value="Beta-lactam-related"/>
</dbReference>
<dbReference type="Pfam" id="PF00144">
    <property type="entry name" value="Beta-lactamase"/>
    <property type="match status" value="1"/>
</dbReference>
<dbReference type="EMBL" id="VFOQ01000001">
    <property type="protein sequence ID" value="TQL61167.1"/>
    <property type="molecule type" value="Genomic_DNA"/>
</dbReference>
<keyword evidence="2" id="KW-0121">Carboxypeptidase</keyword>
<organism evidence="2 3">
    <name type="scientific">Oryzihumus leptocrescens</name>
    <dbReference type="NCBI Taxonomy" id="297536"/>
    <lineage>
        <taxon>Bacteria</taxon>
        <taxon>Bacillati</taxon>
        <taxon>Actinomycetota</taxon>
        <taxon>Actinomycetes</taxon>
        <taxon>Micrococcales</taxon>
        <taxon>Intrasporangiaceae</taxon>
        <taxon>Oryzihumus</taxon>
    </lineage>
</organism>
<dbReference type="Gene3D" id="3.40.710.10">
    <property type="entry name" value="DD-peptidase/beta-lactamase superfamily"/>
    <property type="match status" value="1"/>
</dbReference>
<protein>
    <submittedName>
        <fullName evidence="2">D-alanyl-D-alanine carboxypeptidase</fullName>
    </submittedName>
</protein>
<evidence type="ECO:0000313" key="2">
    <source>
        <dbReference type="EMBL" id="TQL61167.1"/>
    </source>
</evidence>
<feature type="domain" description="Beta-lactamase-related" evidence="1">
    <location>
        <begin position="76"/>
        <end position="401"/>
    </location>
</feature>
<dbReference type="PANTHER" id="PTHR46825">
    <property type="entry name" value="D-ALANYL-D-ALANINE-CARBOXYPEPTIDASE/ENDOPEPTIDASE AMPH"/>
    <property type="match status" value="1"/>
</dbReference>
<gene>
    <name evidence="2" type="ORF">FB474_2572</name>
</gene>